<protein>
    <submittedName>
        <fullName evidence="3">(diamondback moth) hypothetical protein</fullName>
    </submittedName>
</protein>
<keyword evidence="4" id="KW-1185">Reference proteome</keyword>
<reference evidence="3" key="1">
    <citation type="submission" date="2020-11" db="EMBL/GenBank/DDBJ databases">
        <authorList>
            <person name="Whiteford S."/>
        </authorList>
    </citation>
    <scope>NUCLEOTIDE SEQUENCE</scope>
</reference>
<evidence type="ECO:0000256" key="1">
    <source>
        <dbReference type="SAM" id="MobiDB-lite"/>
    </source>
</evidence>
<feature type="region of interest" description="Disordered" evidence="1">
    <location>
        <begin position="163"/>
        <end position="249"/>
    </location>
</feature>
<feature type="compositionally biased region" description="Low complexity" evidence="1">
    <location>
        <begin position="190"/>
        <end position="200"/>
    </location>
</feature>
<evidence type="ECO:0000313" key="4">
    <source>
        <dbReference type="Proteomes" id="UP000653454"/>
    </source>
</evidence>
<sequence length="674" mass="73345">MATSYRTKVTLLVILNIIVKTQCDNDIVRPTKYAMPIAEEPLLRSSDDRPERIIDDIPPPTIPDEEEVETTLHITTAAPVFTENNYDQTDAVFTTASNTETIQDIPEALGLTNDETNLTEDLPENDRGNESIDVTTAVNYETAMATEVAVEKDDVDKQIDTVDANIEEETDDSTKTEPTPTISSPPPSPATTTPAEDSPTLGPRVTRFEEDRDAGQRSPKTEHSGPIIETRSFDVTKPRSSPQASQSATLRSWLEDPWLRAPPGLLVPLRPGALRRALAVWGDAAGTGLNVSDIVVIGYDANEDPWLRAPPGLLVPLRPGALRRALAVWGDAAGGTGLNVSDIVVIGYDANGVNWRSKHNLRHSSSDKAVTEVLSKLLRKYQDVRTNDIPSDGTMQALTLSSKLVPFDSALFIITDRGPADPQRGPLAVRALVEKRLKHGEATQGMVLLQHHHHSLQVESWTRGRGAAGEVYTIWTDPEYPSEESERSLQELRNISAHTEGDVLPYSLEVMDLDGMGEGKQLDVLEPQARMAKLNSLTDEKMETLLVKRGGGGAISLGVPVEAGVSALRIYIEGAVEHAVLYPPNDAPQIDLYNQTSVALYSRGSRTDGLSPRDVYLAFTGDDSLSVLPVSTRSPATAGVWHFSMRCDTCDYRLTIGATASIHFTTSLLDGGKI</sequence>
<name>A0A8S4EWV3_PLUXY</name>
<evidence type="ECO:0000313" key="3">
    <source>
        <dbReference type="EMBL" id="CAG9120013.1"/>
    </source>
</evidence>
<organism evidence="3 4">
    <name type="scientific">Plutella xylostella</name>
    <name type="common">Diamondback moth</name>
    <name type="synonym">Plutella maculipennis</name>
    <dbReference type="NCBI Taxonomy" id="51655"/>
    <lineage>
        <taxon>Eukaryota</taxon>
        <taxon>Metazoa</taxon>
        <taxon>Ecdysozoa</taxon>
        <taxon>Arthropoda</taxon>
        <taxon>Hexapoda</taxon>
        <taxon>Insecta</taxon>
        <taxon>Pterygota</taxon>
        <taxon>Neoptera</taxon>
        <taxon>Endopterygota</taxon>
        <taxon>Lepidoptera</taxon>
        <taxon>Glossata</taxon>
        <taxon>Ditrysia</taxon>
        <taxon>Yponomeutoidea</taxon>
        <taxon>Plutellidae</taxon>
        <taxon>Plutella</taxon>
    </lineage>
</organism>
<gene>
    <name evidence="3" type="ORF">PLXY2_LOCUS6912</name>
</gene>
<comment type="caution">
    <text evidence="3">The sequence shown here is derived from an EMBL/GenBank/DDBJ whole genome shotgun (WGS) entry which is preliminary data.</text>
</comment>
<accession>A0A8S4EWV3</accession>
<dbReference type="EMBL" id="CAJHNJ030000023">
    <property type="protein sequence ID" value="CAG9120013.1"/>
    <property type="molecule type" value="Genomic_DNA"/>
</dbReference>
<proteinExistence type="predicted"/>
<keyword evidence="2" id="KW-0732">Signal</keyword>
<evidence type="ECO:0000256" key="2">
    <source>
        <dbReference type="SAM" id="SignalP"/>
    </source>
</evidence>
<dbReference type="Proteomes" id="UP000653454">
    <property type="component" value="Unassembled WGS sequence"/>
</dbReference>
<dbReference type="AlphaFoldDB" id="A0A8S4EWV3"/>
<feature type="compositionally biased region" description="Polar residues" evidence="1">
    <location>
        <begin position="238"/>
        <end position="249"/>
    </location>
</feature>
<feature type="chain" id="PRO_5035746775" evidence="2">
    <location>
        <begin position="24"/>
        <end position="674"/>
    </location>
</feature>
<feature type="compositionally biased region" description="Basic and acidic residues" evidence="1">
    <location>
        <begin position="206"/>
        <end position="223"/>
    </location>
</feature>
<feature type="signal peptide" evidence="2">
    <location>
        <begin position="1"/>
        <end position="23"/>
    </location>
</feature>